<feature type="non-terminal residue" evidence="2">
    <location>
        <position position="134"/>
    </location>
</feature>
<accession>A0A437SMV4</accession>
<reference evidence="2 3" key="1">
    <citation type="submission" date="2018-01" db="EMBL/GenBank/DDBJ databases">
        <title>Complete genome sequence of G25-42.</title>
        <authorList>
            <person name="Zheng Z."/>
            <person name="Sun M."/>
        </authorList>
    </citation>
    <scope>NUCLEOTIDE SEQUENCE [LARGE SCALE GENOMIC DNA]</scope>
    <source>
        <strain evidence="2 3">G25-42</strain>
    </source>
</reference>
<dbReference type="Proteomes" id="UP000286687">
    <property type="component" value="Unassembled WGS sequence"/>
</dbReference>
<gene>
    <name evidence="2" type="ORF">BM74_08795</name>
</gene>
<evidence type="ECO:0000313" key="2">
    <source>
        <dbReference type="EMBL" id="RVU64594.1"/>
    </source>
</evidence>
<name>A0A437SMV4_BACTU</name>
<protein>
    <submittedName>
        <fullName evidence="2">ISNCY family transposase</fullName>
    </submittedName>
</protein>
<organism evidence="2 3">
    <name type="scientific">Bacillus thuringiensis</name>
    <dbReference type="NCBI Taxonomy" id="1428"/>
    <lineage>
        <taxon>Bacteria</taxon>
        <taxon>Bacillati</taxon>
        <taxon>Bacillota</taxon>
        <taxon>Bacilli</taxon>
        <taxon>Bacillales</taxon>
        <taxon>Bacillaceae</taxon>
        <taxon>Bacillus</taxon>
        <taxon>Bacillus cereus group</taxon>
    </lineage>
</organism>
<evidence type="ECO:0000259" key="1">
    <source>
        <dbReference type="Pfam" id="PF05598"/>
    </source>
</evidence>
<dbReference type="Pfam" id="PF05598">
    <property type="entry name" value="DUF772"/>
    <property type="match status" value="1"/>
</dbReference>
<proteinExistence type="predicted"/>
<dbReference type="EMBL" id="LDER01000143">
    <property type="protein sequence ID" value="RVU64594.1"/>
    <property type="molecule type" value="Genomic_DNA"/>
</dbReference>
<feature type="domain" description="Transposase InsH N-terminal" evidence="1">
    <location>
        <begin position="9"/>
        <end position="87"/>
    </location>
</feature>
<evidence type="ECO:0000313" key="3">
    <source>
        <dbReference type="Proteomes" id="UP000286687"/>
    </source>
</evidence>
<sequence length="134" mass="15259">MITNFDQNQSILQILFAYVDSLTIGGVPPMTGRPPICRKALLKCFFVKTVFQINSLRKLTRFLHQYPSFRVSCGLSLVPHISTFSRVGTWFRNEEIPLLHKQILQEMNVGLIPCVLIDSTALRSSLYDSQAKWG</sequence>
<dbReference type="InterPro" id="IPR008490">
    <property type="entry name" value="Transposase_InsH_N"/>
</dbReference>
<dbReference type="RefSeq" id="WP_164860953.1">
    <property type="nucleotide sequence ID" value="NZ_LDER01000143.1"/>
</dbReference>
<dbReference type="AlphaFoldDB" id="A0A437SMV4"/>
<comment type="caution">
    <text evidence="2">The sequence shown here is derived from an EMBL/GenBank/DDBJ whole genome shotgun (WGS) entry which is preliminary data.</text>
</comment>